<dbReference type="PANTHER" id="PTHR33064">
    <property type="entry name" value="POL PROTEIN"/>
    <property type="match status" value="1"/>
</dbReference>
<dbReference type="SUPFAM" id="SSF56672">
    <property type="entry name" value="DNA/RNA polymerases"/>
    <property type="match status" value="1"/>
</dbReference>
<dbReference type="Gene3D" id="3.30.70.270">
    <property type="match status" value="1"/>
</dbReference>
<dbReference type="InterPro" id="IPR051320">
    <property type="entry name" value="Viral_Replic_Matur_Polypro"/>
</dbReference>
<dbReference type="InterPro" id="IPR043128">
    <property type="entry name" value="Rev_trsase/Diguanyl_cyclase"/>
</dbReference>
<dbReference type="AlphaFoldDB" id="A0A5A7SME9"/>
<dbReference type="Pfam" id="PF17919">
    <property type="entry name" value="RT_RNaseH_2"/>
    <property type="match status" value="1"/>
</dbReference>
<dbReference type="EMBL" id="SSTE01022979">
    <property type="protein sequence ID" value="KAA0026312.1"/>
    <property type="molecule type" value="Genomic_DNA"/>
</dbReference>
<feature type="domain" description="Reverse transcriptase/retrotransposon-derived protein RNase H-like" evidence="2">
    <location>
        <begin position="180"/>
        <end position="242"/>
    </location>
</feature>
<evidence type="ECO:0000313" key="4">
    <source>
        <dbReference type="Proteomes" id="UP000321393"/>
    </source>
</evidence>
<dbReference type="OrthoDB" id="997466at2759"/>
<dbReference type="InterPro" id="IPR043502">
    <property type="entry name" value="DNA/RNA_pol_sf"/>
</dbReference>
<protein>
    <submittedName>
        <fullName evidence="3">Ty3-gypsy retrotransposon protein</fullName>
    </submittedName>
</protein>
<organism evidence="3 4">
    <name type="scientific">Cucumis melo var. makuwa</name>
    <name type="common">Oriental melon</name>
    <dbReference type="NCBI Taxonomy" id="1194695"/>
    <lineage>
        <taxon>Eukaryota</taxon>
        <taxon>Viridiplantae</taxon>
        <taxon>Streptophyta</taxon>
        <taxon>Embryophyta</taxon>
        <taxon>Tracheophyta</taxon>
        <taxon>Spermatophyta</taxon>
        <taxon>Magnoliopsida</taxon>
        <taxon>eudicotyledons</taxon>
        <taxon>Gunneridae</taxon>
        <taxon>Pentapetalae</taxon>
        <taxon>rosids</taxon>
        <taxon>fabids</taxon>
        <taxon>Cucurbitales</taxon>
        <taxon>Cucurbitaceae</taxon>
        <taxon>Benincaseae</taxon>
        <taxon>Cucumis</taxon>
    </lineage>
</organism>
<dbReference type="InterPro" id="IPR000477">
    <property type="entry name" value="RT_dom"/>
</dbReference>
<comment type="caution">
    <text evidence="3">The sequence shown here is derived from an EMBL/GenBank/DDBJ whole genome shotgun (WGS) entry which is preliminary data.</text>
</comment>
<dbReference type="InterPro" id="IPR041577">
    <property type="entry name" value="RT_RNaseH_2"/>
</dbReference>
<name>A0A5A7SME9_CUCMM</name>
<dbReference type="PANTHER" id="PTHR33064:SF37">
    <property type="entry name" value="RIBONUCLEASE H"/>
    <property type="match status" value="1"/>
</dbReference>
<dbReference type="Pfam" id="PF00078">
    <property type="entry name" value="RVT_1"/>
    <property type="match status" value="1"/>
</dbReference>
<accession>A0A5A7SME9</accession>
<proteinExistence type="predicted"/>
<gene>
    <name evidence="3" type="ORF">E6C27_scaffold19G003270</name>
</gene>
<sequence>MVVGLSAFFDVLPSRFGGIPKVADSTAFFDVLRRRGFFSVGVGSVARDGSVAARGSWVLKKGKLGFRLSPDMRIRDSDIPKADFRSRHWHYEFIVISFDSTNALIIFQHLMNRVFKNFLDTFVITFIDDILVCSKIEPKHEEHLHQVTCLGHVVSSEGVFMDPTKIEAGTSWPRPSTISEDLKQKLVTAPIFTMPDGSGSFMIYNDTFKKGFGCVLMQQAKVVVYASRQLKSHEQNYPLHDLDFSRRSYLTVAQLPVQSTLRQRIIVAQLNDQYFVKKHRLAEVGKVEEFSISSDDKLMFERRQCVPEDTAVKT</sequence>
<reference evidence="3 4" key="1">
    <citation type="submission" date="2019-08" db="EMBL/GenBank/DDBJ databases">
        <title>Draft genome sequences of two oriental melons (Cucumis melo L. var makuwa).</title>
        <authorList>
            <person name="Kwon S.-Y."/>
        </authorList>
    </citation>
    <scope>NUCLEOTIDE SEQUENCE [LARGE SCALE GENOMIC DNA]</scope>
    <source>
        <strain evidence="4">cv. SW 3</strain>
        <tissue evidence="3">Leaf</tissue>
    </source>
</reference>
<feature type="domain" description="Reverse transcriptase" evidence="1">
    <location>
        <begin position="83"/>
        <end position="168"/>
    </location>
</feature>
<evidence type="ECO:0000313" key="3">
    <source>
        <dbReference type="EMBL" id="KAA0026312.1"/>
    </source>
</evidence>
<dbReference type="Proteomes" id="UP000321393">
    <property type="component" value="Unassembled WGS sequence"/>
</dbReference>
<evidence type="ECO:0000259" key="2">
    <source>
        <dbReference type="Pfam" id="PF17919"/>
    </source>
</evidence>
<evidence type="ECO:0000259" key="1">
    <source>
        <dbReference type="Pfam" id="PF00078"/>
    </source>
</evidence>